<evidence type="ECO:0000313" key="13">
    <source>
        <dbReference type="EMBL" id="MBB5058407.1"/>
    </source>
</evidence>
<comment type="cofactor">
    <cofactor evidence="1">
        <name>Zn(2+)</name>
        <dbReference type="ChEBI" id="CHEBI:29105"/>
    </cofactor>
</comment>
<evidence type="ECO:0000256" key="2">
    <source>
        <dbReference type="ARBA" id="ARBA00004776"/>
    </source>
</evidence>
<dbReference type="InterPro" id="IPR010275">
    <property type="entry name" value="MepK"/>
</dbReference>
<keyword evidence="6" id="KW-0378">Hydrolase</keyword>
<dbReference type="PANTHER" id="PTHR37425">
    <property type="match status" value="1"/>
</dbReference>
<keyword evidence="7" id="KW-0862">Zinc</keyword>
<keyword evidence="4" id="KW-0479">Metal-binding</keyword>
<evidence type="ECO:0000256" key="3">
    <source>
        <dbReference type="ARBA" id="ARBA00022670"/>
    </source>
</evidence>
<evidence type="ECO:0000256" key="5">
    <source>
        <dbReference type="ARBA" id="ARBA00022729"/>
    </source>
</evidence>
<sequence>MRFATRMFVVAVATVFALGVASNSAQSQSADLPAVVPSIDAPMSSTLAGKVYSLHLHHLHTGESLDVVYRIGDTYIPEAIAQLNHFLRDHRTDDASHYDPKEFDLLHGIMARLGKPNGIIDIVCGYRTPWSNAFLRRGTAASGVAEHSQHMEAKAIDIRVPGVQTAKLRDTAESFEAGGVGYYPVSQFVHVDVGPVRTWSFGETHSRTRLRTAAVHRHGHGRRAVIHHYGN</sequence>
<evidence type="ECO:0000256" key="6">
    <source>
        <dbReference type="ARBA" id="ARBA00022801"/>
    </source>
</evidence>
<feature type="chain" id="PRO_5031412266" description="Murein endopeptidase K" evidence="12">
    <location>
        <begin position="28"/>
        <end position="231"/>
    </location>
</feature>
<comment type="caution">
    <text evidence="13">The sequence shown here is derived from an EMBL/GenBank/DDBJ whole genome shotgun (WGS) entry which is preliminary data.</text>
</comment>
<dbReference type="GO" id="GO:0046872">
    <property type="term" value="F:metal ion binding"/>
    <property type="evidence" value="ECO:0007669"/>
    <property type="project" value="UniProtKB-KW"/>
</dbReference>
<reference evidence="13 14" key="1">
    <citation type="submission" date="2020-08" db="EMBL/GenBank/DDBJ databases">
        <title>Genomic Encyclopedia of Type Strains, Phase IV (KMG-V): Genome sequencing to study the core and pangenomes of soil and plant-associated prokaryotes.</title>
        <authorList>
            <person name="Whitman W."/>
        </authorList>
    </citation>
    <scope>NUCLEOTIDE SEQUENCE [LARGE SCALE GENOMIC DNA]</scope>
    <source>
        <strain evidence="13 14">M8UP14</strain>
    </source>
</reference>
<organism evidence="13 14">
    <name type="scientific">Granulicella aggregans</name>
    <dbReference type="NCBI Taxonomy" id="474949"/>
    <lineage>
        <taxon>Bacteria</taxon>
        <taxon>Pseudomonadati</taxon>
        <taxon>Acidobacteriota</taxon>
        <taxon>Terriglobia</taxon>
        <taxon>Terriglobales</taxon>
        <taxon>Acidobacteriaceae</taxon>
        <taxon>Granulicella</taxon>
    </lineage>
</organism>
<proteinExistence type="inferred from homology"/>
<dbReference type="InterPro" id="IPR009045">
    <property type="entry name" value="Zn_M74/Hedgehog-like"/>
</dbReference>
<dbReference type="GO" id="GO:0006508">
    <property type="term" value="P:proteolysis"/>
    <property type="evidence" value="ECO:0007669"/>
    <property type="project" value="UniProtKB-KW"/>
</dbReference>
<feature type="signal peptide" evidence="12">
    <location>
        <begin position="1"/>
        <end position="27"/>
    </location>
</feature>
<evidence type="ECO:0000256" key="4">
    <source>
        <dbReference type="ARBA" id="ARBA00022723"/>
    </source>
</evidence>
<dbReference type="Gene3D" id="3.30.1380.10">
    <property type="match status" value="1"/>
</dbReference>
<comment type="pathway">
    <text evidence="2">Cell wall biogenesis; cell wall polysaccharide biosynthesis.</text>
</comment>
<keyword evidence="3" id="KW-0645">Protease</keyword>
<dbReference type="SUPFAM" id="SSF55166">
    <property type="entry name" value="Hedgehog/DD-peptidase"/>
    <property type="match status" value="1"/>
</dbReference>
<dbReference type="EMBL" id="JACHIP010000004">
    <property type="protein sequence ID" value="MBB5058407.1"/>
    <property type="molecule type" value="Genomic_DNA"/>
</dbReference>
<gene>
    <name evidence="13" type="ORF">HDF16_003121</name>
</gene>
<accession>A0A7W7ZEP4</accession>
<dbReference type="PANTHER" id="PTHR37425:SF1">
    <property type="entry name" value="OUTER MEMBRANE PROTEIN"/>
    <property type="match status" value="1"/>
</dbReference>
<dbReference type="RefSeq" id="WP_246409132.1">
    <property type="nucleotide sequence ID" value="NZ_JACHIP010000004.1"/>
</dbReference>
<dbReference type="GO" id="GO:0008237">
    <property type="term" value="F:metallopeptidase activity"/>
    <property type="evidence" value="ECO:0007669"/>
    <property type="project" value="UniProtKB-KW"/>
</dbReference>
<evidence type="ECO:0000313" key="14">
    <source>
        <dbReference type="Proteomes" id="UP000540989"/>
    </source>
</evidence>
<protein>
    <recommendedName>
        <fullName evidence="11">Murein endopeptidase K</fullName>
    </recommendedName>
</protein>
<keyword evidence="8" id="KW-0482">Metalloprotease</keyword>
<evidence type="ECO:0000256" key="12">
    <source>
        <dbReference type="SAM" id="SignalP"/>
    </source>
</evidence>
<evidence type="ECO:0000256" key="1">
    <source>
        <dbReference type="ARBA" id="ARBA00001947"/>
    </source>
</evidence>
<keyword evidence="14" id="KW-1185">Reference proteome</keyword>
<evidence type="ECO:0000256" key="8">
    <source>
        <dbReference type="ARBA" id="ARBA00023049"/>
    </source>
</evidence>
<comment type="similarity">
    <text evidence="10">Belongs to the peptidase M15 family.</text>
</comment>
<evidence type="ECO:0000256" key="10">
    <source>
        <dbReference type="ARBA" id="ARBA00093448"/>
    </source>
</evidence>
<name>A0A7W7ZEP4_9BACT</name>
<dbReference type="GO" id="GO:0071555">
    <property type="term" value="P:cell wall organization"/>
    <property type="evidence" value="ECO:0007669"/>
    <property type="project" value="UniProtKB-KW"/>
</dbReference>
<evidence type="ECO:0000256" key="9">
    <source>
        <dbReference type="ARBA" id="ARBA00023316"/>
    </source>
</evidence>
<dbReference type="Pfam" id="PF05951">
    <property type="entry name" value="Peptidase_M15_2"/>
    <property type="match status" value="1"/>
</dbReference>
<evidence type="ECO:0000256" key="7">
    <source>
        <dbReference type="ARBA" id="ARBA00022833"/>
    </source>
</evidence>
<evidence type="ECO:0000256" key="11">
    <source>
        <dbReference type="ARBA" id="ARBA00093666"/>
    </source>
</evidence>
<dbReference type="AlphaFoldDB" id="A0A7W7ZEP4"/>
<dbReference type="Proteomes" id="UP000540989">
    <property type="component" value="Unassembled WGS sequence"/>
</dbReference>
<keyword evidence="5 12" id="KW-0732">Signal</keyword>
<keyword evidence="9" id="KW-0961">Cell wall biogenesis/degradation</keyword>